<dbReference type="AlphaFoldDB" id="A0ABD5R6Q2"/>
<comment type="caution">
    <text evidence="3">The sequence shown here is derived from an EMBL/GenBank/DDBJ whole genome shotgun (WGS) entry which is preliminary data.</text>
</comment>
<evidence type="ECO:0000256" key="1">
    <source>
        <dbReference type="SAM" id="Phobius"/>
    </source>
</evidence>
<evidence type="ECO:0000313" key="4">
    <source>
        <dbReference type="Proteomes" id="UP001596201"/>
    </source>
</evidence>
<evidence type="ECO:0000313" key="3">
    <source>
        <dbReference type="EMBL" id="MFC5365716.1"/>
    </source>
</evidence>
<dbReference type="EMBL" id="JBHSKX010000001">
    <property type="protein sequence ID" value="MFC5365716.1"/>
    <property type="molecule type" value="Genomic_DNA"/>
</dbReference>
<feature type="transmembrane region" description="Helical" evidence="1">
    <location>
        <begin position="46"/>
        <end position="65"/>
    </location>
</feature>
<reference evidence="3 4" key="1">
    <citation type="journal article" date="2019" name="Int. J. Syst. Evol. Microbiol.">
        <title>The Global Catalogue of Microorganisms (GCM) 10K type strain sequencing project: providing services to taxonomists for standard genome sequencing and annotation.</title>
        <authorList>
            <consortium name="The Broad Institute Genomics Platform"/>
            <consortium name="The Broad Institute Genome Sequencing Center for Infectious Disease"/>
            <person name="Wu L."/>
            <person name="Ma J."/>
        </authorList>
    </citation>
    <scope>NUCLEOTIDE SEQUENCE [LARGE SCALE GENOMIC DNA]</scope>
    <source>
        <strain evidence="3 4">CGMCC 1.12237</strain>
    </source>
</reference>
<keyword evidence="1" id="KW-0812">Transmembrane</keyword>
<dbReference type="Proteomes" id="UP001596201">
    <property type="component" value="Unassembled WGS sequence"/>
</dbReference>
<dbReference type="RefSeq" id="WP_227229002.1">
    <property type="nucleotide sequence ID" value="NZ_JAJCVJ010000001.1"/>
</dbReference>
<proteinExistence type="predicted"/>
<organism evidence="3 4">
    <name type="scientific">Salinirubrum litoreum</name>
    <dbReference type="NCBI Taxonomy" id="1126234"/>
    <lineage>
        <taxon>Archaea</taxon>
        <taxon>Methanobacteriati</taxon>
        <taxon>Methanobacteriota</taxon>
        <taxon>Stenosarchaea group</taxon>
        <taxon>Halobacteria</taxon>
        <taxon>Halobacteriales</taxon>
        <taxon>Haloferacaceae</taxon>
        <taxon>Salinirubrum</taxon>
    </lineage>
</organism>
<keyword evidence="1" id="KW-1133">Transmembrane helix</keyword>
<keyword evidence="1" id="KW-0472">Membrane</keyword>
<sequence length="68" mass="6734">MSTESESTGVPDHEEGDTAHYAEMFGFGFVVGVLLGGVVGVLINSIALGVAGGIVVGALLGLAFGRLA</sequence>
<feature type="domain" description="Glycine zipper-like" evidence="2">
    <location>
        <begin position="20"/>
        <end position="65"/>
    </location>
</feature>
<evidence type="ECO:0000259" key="2">
    <source>
        <dbReference type="Pfam" id="PF26273"/>
    </source>
</evidence>
<accession>A0ABD5R6Q2</accession>
<dbReference type="InterPro" id="IPR058598">
    <property type="entry name" value="Gly_zipper-like_dom"/>
</dbReference>
<name>A0ABD5R6Q2_9EURY</name>
<dbReference type="Pfam" id="PF26273">
    <property type="entry name" value="Gly_zipper"/>
    <property type="match status" value="1"/>
</dbReference>
<keyword evidence="4" id="KW-1185">Reference proteome</keyword>
<gene>
    <name evidence="3" type="ORF">ACFPJ5_02110</name>
</gene>
<protein>
    <recommendedName>
        <fullName evidence="2">Glycine zipper-like domain-containing protein</fullName>
    </recommendedName>
</protein>
<feature type="transmembrane region" description="Helical" evidence="1">
    <location>
        <begin position="20"/>
        <end position="39"/>
    </location>
</feature>